<dbReference type="InterPro" id="IPR001875">
    <property type="entry name" value="DED_dom"/>
</dbReference>
<proteinExistence type="predicted"/>
<name>A0A414HET0_PHOVU</name>
<keyword evidence="2" id="KW-0949">S-adenosyl-L-methionine</keyword>
<dbReference type="Gene3D" id="3.80.30.20">
    <property type="entry name" value="tm_1862 like domain"/>
    <property type="match status" value="1"/>
</dbReference>
<comment type="caution">
    <text evidence="6">The sequence shown here is derived from an EMBL/GenBank/DDBJ whole genome shotgun (WGS) entry which is preliminary data.</text>
</comment>
<comment type="cofactor">
    <cofactor evidence="1">
        <name>[4Fe-4S] cluster</name>
        <dbReference type="ChEBI" id="CHEBI:49883"/>
    </cofactor>
</comment>
<dbReference type="Proteomes" id="UP000283429">
    <property type="component" value="Unassembled WGS sequence"/>
</dbReference>
<dbReference type="SMART" id="SM00729">
    <property type="entry name" value="Elp3"/>
    <property type="match status" value="1"/>
</dbReference>
<dbReference type="GO" id="GO:0003824">
    <property type="term" value="F:catalytic activity"/>
    <property type="evidence" value="ECO:0007669"/>
    <property type="project" value="InterPro"/>
</dbReference>
<dbReference type="EMBL" id="QSJM01000010">
    <property type="protein sequence ID" value="RHD83110.1"/>
    <property type="molecule type" value="Genomic_DNA"/>
</dbReference>
<dbReference type="SFLD" id="SFLDS00029">
    <property type="entry name" value="Radical_SAM"/>
    <property type="match status" value="1"/>
</dbReference>
<organism evidence="6 7">
    <name type="scientific">Phocaeicola vulgatus</name>
    <name type="common">Bacteroides vulgatus</name>
    <dbReference type="NCBI Taxonomy" id="821"/>
    <lineage>
        <taxon>Bacteria</taxon>
        <taxon>Pseudomonadati</taxon>
        <taxon>Bacteroidota</taxon>
        <taxon>Bacteroidia</taxon>
        <taxon>Bacteroidales</taxon>
        <taxon>Bacteroidaceae</taxon>
        <taxon>Phocaeicola</taxon>
    </lineage>
</organism>
<dbReference type="RefSeq" id="WP_117652814.1">
    <property type="nucleotide sequence ID" value="NZ_JADNJS010000059.1"/>
</dbReference>
<dbReference type="GO" id="GO:0051536">
    <property type="term" value="F:iron-sulfur cluster binding"/>
    <property type="evidence" value="ECO:0007669"/>
    <property type="project" value="UniProtKB-KW"/>
</dbReference>
<keyword evidence="4" id="KW-0408">Iron</keyword>
<accession>A0A414HET0</accession>
<dbReference type="Gene3D" id="3.40.50.280">
    <property type="entry name" value="Cobalamin-binding domain"/>
    <property type="match status" value="1"/>
</dbReference>
<evidence type="ECO:0000313" key="7">
    <source>
        <dbReference type="Proteomes" id="UP000283429"/>
    </source>
</evidence>
<dbReference type="InterPro" id="IPR006638">
    <property type="entry name" value="Elp3/MiaA/NifB-like_rSAM"/>
</dbReference>
<sequence length="645" mass="75595">MKKTILLGWLPPAMENVPSPCLSVLKPALNQVGYNVSLKYWNVSLNPLLKSFFNMENLIYDTELNKLMPFLLNLGISLNDTKIVDKIKYYIYSIKPQLHSKGNEYIYEYFHSFNQKLNCWFENEISQIKFDDYLFVGFSAQFYQWLVANLFIDKIKTAYPNTHILVGGFGTKEEAVTFLKNFPHVDYTSWGEGEYSIQQLALYLDGEKAALSSIPNTVYRIGDEIKVNLLRNVYVDLNKSKMDFSDYFKSIQGFSLDQELSLPIEGGRGCSWKQCKFCFLNTGYKYRTKTNEQIIREIKEQVERYEVNRVLFLDNDIIGADMDNFIELLDMLIEYRKENNDFSILLAEIVTKGVPFNVIKKMALAGFESVQIGYESPSNNLLEKIHKKNTFASNLFFIKWANELGIRINGANVLRNLLEETTDDIKESIDNLYFLRFYFQKRLVCHSYSFLSVAKSSPYYRTLLKTNRLTEWGQSHLAQFTPENYMSLEDKFILFFDFIKPEYNHLWDTFQQIEQHYINNIYDYQLIIESNSVFYREFYNNTLIKEIEFETDDIYWEVLQLCDSEVLSIEQITRKLGNKKSKEGETLPEVILNLEKEGLLYCNDNKTEIVTVLDIHKTINLRQYGVNTNSSMRIDNKCHEALLVS</sequence>
<dbReference type="PANTHER" id="PTHR43409">
    <property type="entry name" value="ANAEROBIC MAGNESIUM-PROTOPORPHYRIN IX MONOMETHYL ESTER CYCLASE-RELATED"/>
    <property type="match status" value="1"/>
</dbReference>
<dbReference type="SUPFAM" id="SSF102114">
    <property type="entry name" value="Radical SAM enzymes"/>
    <property type="match status" value="1"/>
</dbReference>
<evidence type="ECO:0000256" key="3">
    <source>
        <dbReference type="ARBA" id="ARBA00022723"/>
    </source>
</evidence>
<keyword evidence="3" id="KW-0479">Metal-binding</keyword>
<protein>
    <submittedName>
        <fullName evidence="6">Radical SAM protein</fullName>
    </submittedName>
</protein>
<evidence type="ECO:0000256" key="2">
    <source>
        <dbReference type="ARBA" id="ARBA00022691"/>
    </source>
</evidence>
<dbReference type="InterPro" id="IPR023404">
    <property type="entry name" value="rSAM_horseshoe"/>
</dbReference>
<dbReference type="SFLD" id="SFLDG01082">
    <property type="entry name" value="B12-binding_domain_containing"/>
    <property type="match status" value="1"/>
</dbReference>
<evidence type="ECO:0000256" key="4">
    <source>
        <dbReference type="ARBA" id="ARBA00023004"/>
    </source>
</evidence>
<dbReference type="InterPro" id="IPR058240">
    <property type="entry name" value="rSAM_sf"/>
</dbReference>
<keyword evidence="5" id="KW-0411">Iron-sulfur</keyword>
<reference evidence="6 7" key="1">
    <citation type="submission" date="2018-08" db="EMBL/GenBank/DDBJ databases">
        <title>A genome reference for cultivated species of the human gut microbiota.</title>
        <authorList>
            <person name="Zou Y."/>
            <person name="Xue W."/>
            <person name="Luo G."/>
        </authorList>
    </citation>
    <scope>NUCLEOTIDE SEQUENCE [LARGE SCALE GENOMIC DNA]</scope>
    <source>
        <strain evidence="6 7">AM30-40</strain>
    </source>
</reference>
<gene>
    <name evidence="6" type="ORF">DW783_04730</name>
</gene>
<dbReference type="PROSITE" id="PS51918">
    <property type="entry name" value="RADICAL_SAM"/>
    <property type="match status" value="1"/>
</dbReference>
<dbReference type="GO" id="GO:0046872">
    <property type="term" value="F:metal ion binding"/>
    <property type="evidence" value="ECO:0007669"/>
    <property type="project" value="UniProtKB-KW"/>
</dbReference>
<dbReference type="InterPro" id="IPR051198">
    <property type="entry name" value="BchE-like"/>
</dbReference>
<evidence type="ECO:0000313" key="6">
    <source>
        <dbReference type="EMBL" id="RHD83110.1"/>
    </source>
</evidence>
<dbReference type="Pfam" id="PF04055">
    <property type="entry name" value="Radical_SAM"/>
    <property type="match status" value="1"/>
</dbReference>
<dbReference type="PROSITE" id="PS50168">
    <property type="entry name" value="DED"/>
    <property type="match status" value="1"/>
</dbReference>
<dbReference type="InterPro" id="IPR007197">
    <property type="entry name" value="rSAM"/>
</dbReference>
<dbReference type="CDD" id="cd01335">
    <property type="entry name" value="Radical_SAM"/>
    <property type="match status" value="1"/>
</dbReference>
<evidence type="ECO:0000256" key="1">
    <source>
        <dbReference type="ARBA" id="ARBA00001966"/>
    </source>
</evidence>
<evidence type="ECO:0000256" key="5">
    <source>
        <dbReference type="ARBA" id="ARBA00023014"/>
    </source>
</evidence>
<dbReference type="AlphaFoldDB" id="A0A414HET0"/>